<dbReference type="UniPathway" id="UPA00143"/>
<dbReference type="GO" id="GO:0008270">
    <property type="term" value="F:zinc ion binding"/>
    <property type="evidence" value="ECO:0007669"/>
    <property type="project" value="UniProtKB-KW"/>
</dbReference>
<keyword evidence="13 16" id="KW-0862">Zinc</keyword>
<evidence type="ECO:0000256" key="1">
    <source>
        <dbReference type="ARBA" id="ARBA00000900"/>
    </source>
</evidence>
<dbReference type="CDD" id="cd16491">
    <property type="entry name" value="RING-CH-C4HC3_LTN1"/>
    <property type="match status" value="1"/>
</dbReference>
<accession>A0A067R777</accession>
<dbReference type="GO" id="GO:0005829">
    <property type="term" value="C:cytosol"/>
    <property type="evidence" value="ECO:0007669"/>
    <property type="project" value="UniProtKB-SubCell"/>
</dbReference>
<feature type="domain" description="RING-type" evidence="18">
    <location>
        <begin position="1758"/>
        <end position="1805"/>
    </location>
</feature>
<evidence type="ECO:0000256" key="2">
    <source>
        <dbReference type="ARBA" id="ARBA00004514"/>
    </source>
</evidence>
<dbReference type="GO" id="GO:1990112">
    <property type="term" value="C:RQC complex"/>
    <property type="evidence" value="ECO:0007669"/>
    <property type="project" value="UniProtKB-UniRule"/>
</dbReference>
<comment type="subcellular location">
    <subcellularLocation>
        <location evidence="2">Cytoplasm</location>
        <location evidence="2">Cytosol</location>
    </subcellularLocation>
</comment>
<keyword evidence="9 16" id="KW-0479">Metal-binding</keyword>
<dbReference type="Gene3D" id="3.30.40.10">
    <property type="entry name" value="Zinc/RING finger domain, C3HC4 (zinc finger)"/>
    <property type="match status" value="1"/>
</dbReference>
<dbReference type="PANTHER" id="PTHR12389:SF0">
    <property type="entry name" value="E3 UBIQUITIN-PROTEIN LIGASE LISTERIN"/>
    <property type="match status" value="1"/>
</dbReference>
<evidence type="ECO:0000313" key="19">
    <source>
        <dbReference type="EMBL" id="KDR14154.1"/>
    </source>
</evidence>
<dbReference type="STRING" id="136037.A0A067R777"/>
<dbReference type="Pfam" id="PF22999">
    <property type="entry name" value="LTN1_E3_ligase_6th"/>
    <property type="match status" value="1"/>
</dbReference>
<comment type="function">
    <text evidence="16">E3 ubiquitin-protein ligase. Component of the ribosome quality control complex (RQC), a ribosome-associated complex that mediates ubiquitination and extraction of incompletely synthesized nascent chains for proteasomal degradation.</text>
</comment>
<feature type="region of interest" description="Disordered" evidence="17">
    <location>
        <begin position="1"/>
        <end position="24"/>
    </location>
</feature>
<comment type="similarity">
    <text evidence="4 16">Belongs to the LTN1 family.</text>
</comment>
<evidence type="ECO:0000256" key="14">
    <source>
        <dbReference type="ARBA" id="ARBA00032366"/>
    </source>
</evidence>
<dbReference type="GO" id="GO:1990116">
    <property type="term" value="P:ribosome-associated ubiquitin-dependent protein catabolic process"/>
    <property type="evidence" value="ECO:0007669"/>
    <property type="project" value="UniProtKB-UniRule"/>
</dbReference>
<evidence type="ECO:0000256" key="11">
    <source>
        <dbReference type="ARBA" id="ARBA00022771"/>
    </source>
</evidence>
<dbReference type="GO" id="GO:0016567">
    <property type="term" value="P:protein ubiquitination"/>
    <property type="evidence" value="ECO:0007669"/>
    <property type="project" value="UniProtKB-UniPathway"/>
</dbReference>
<dbReference type="InterPro" id="IPR054476">
    <property type="entry name" value="Ltn1_N"/>
</dbReference>
<dbReference type="eggNOG" id="KOG0803">
    <property type="taxonomic scope" value="Eukaryota"/>
</dbReference>
<dbReference type="InterPro" id="IPR039804">
    <property type="entry name" value="RING-CH-C4HC3_LTN1"/>
</dbReference>
<dbReference type="PROSITE" id="PS50089">
    <property type="entry name" value="ZF_RING_2"/>
    <property type="match status" value="1"/>
</dbReference>
<dbReference type="InterPro" id="IPR001841">
    <property type="entry name" value="Znf_RING"/>
</dbReference>
<evidence type="ECO:0000256" key="12">
    <source>
        <dbReference type="ARBA" id="ARBA00022786"/>
    </source>
</evidence>
<keyword evidence="8 16" id="KW-0808">Transferase</keyword>
<gene>
    <name evidence="19" type="ORF">L798_11792</name>
</gene>
<keyword evidence="20" id="KW-1185">Reference proteome</keyword>
<sequence length="1808" mass="203670">MGGKHKQAQRTKNNAKPSSSGRSAELLGNLTPTFVGFTAVKDGGFVPVLPGFSVATSEEFDPNLSPNFHLVLKKMGKKDSTTKLKALQEFSELIKNSEPEAVKTVLPLWPRLYCHLAVDVEHRVREAAQQAQRAVVLRAKRNLAPYLRQLAGPWFTSQYDTYPPAASAASLAFQDAFPPKKVTEAIIFCQEEILNYICDNLTVHTAQTLSNPKVVTAEEMGAKYQRVVVSSLQGYALYLQKLPAEQLQAAQEANKKLIASKKFWKMSVHTSALIRNAWFSVLIALCQKAPYLLADEGARVALAVFGNLDETDPTVLPTVWEASLHVLTTLEDCWQHVNAEKFVLPKLWHILREGGQGNAAAIFPNLLPFLSKIPSTVCSNKHDLYDNFLDNMRHGLSQKFVMQSASECNAIARCYVECLRYIVMLHLNESDFCQALVQNHLIAAVELVLKDHRLHLVSTSLFPQVSGLLYHWSNSEGYGNLVQLFWDHLTSVILESLSSIYTGGSVQPRTMSVEWLLSRHVELCLCLKNPKHQRCSRGLKVKFISPEINSEYESSEPESTTYTELCISDNNIDKYLLTLVQVISASYLRKSKQFEDPVFLLYLTKLTRAFESRELFLSLLKVDIAEDKQAVYNESLVQLYDSTLHKWLQDENICSENVVHITFGLLKFLTDDEKDHILEALGKLSNRSVLLWCITSALEHRSDHCVQNWLYGAQLSQILVSLAQDISTSKTAVEAKHILECCLAKTADGELVISHAAFSDILSEFSRAISSAHNEALCIDFVMELVMSLYSVDLMLCPFLHSNLAAEELLLSLFRLSCQNNRGSKKEVSDAWRVGISSLARLHGSCSENFQKFALKFAEVVKEELLREDVLMESIDHTVDTVVLFLHAAVMCFQTDTDDQASYVLTAVELGLVFLNSLSSKIVASEHKLTAICLHAEQLKGLLNLNDKHSQTQCPLDGNSHSIGKSCTGDEENNIESEEEIMQYVILLLFSVTLISKLPECWNRVEEGEIRDDSKQAVVEEETSCWLSSSCVHLLEDHLLMGIYSTALHESFTRHYKSSIYYYKIFSKYDILNERFQSLIYTFDAKTTEYITHIATGRALHCGHLWVQAVYLLHTQVLKRTDLQDLYLDLTSNAGYEITGTIHIFETFPSYLKVEDMRPDLATLDEDKLLMVTCWLNHLEGTVPVDHVDFLLSFLNSVLIWYQQDDKADLLFDCKVKRSQVKTVVAAARFLAAVIEKCPELLTSSLWDTTIISLASWMLTVKNSRNLLFLPSRSGILPLLPKTLTIKVKERSCESPGINMKLSTVSKSNQMAESFCVDSNNETVFALAIFHLYKALSNFLTVSHDNDSGDVKMFHEKLKTEWLDVFSEDVHGAIVSIFYSVTGMVETGSVSLLDLPLLESLGEVMLHIDPDYFLKSGSTSNYAALDTLMQYCFELLHSSLIPLQLTAYHMLTRLIHGLIDIDTQAAFAAAAVDKDSDGLSLAKLQNSLRQTQTVVDTMLQGIRLGDSCIVRPFTDCYTYTTAYLLLWAVVLEMCGLAASELRYHYATMLRDSGSVKSLLQNVFRLMPEQVLQATDPKFKVHKASEMFASAPSLAFSQVHSSEMLEHMSCWVYYSALQRLPALVRQWWGDMEPRVASLVEHITSVHCAPLLCAEEMKVIQGKDMHHGNMLVKVYPSVREVVALYKVDEACMELSIQLPSNYPLGPVHVESGKQLVDAGQWRNWMMQLTVFLTHQNGSIWDGLALWKSNLDKRFEGVEECYICFSILHGSNFQIPRQCCSTCKKKFHSSCLYKWFSTSNKATCPICRNLF</sequence>
<keyword evidence="7" id="KW-0963">Cytoplasm</keyword>
<evidence type="ECO:0000256" key="16">
    <source>
        <dbReference type="RuleBase" id="RU367090"/>
    </source>
</evidence>
<keyword evidence="12 16" id="KW-0833">Ubl conjugation pathway</keyword>
<dbReference type="Gene3D" id="1.25.10.10">
    <property type="entry name" value="Leucine-rich Repeat Variant"/>
    <property type="match status" value="1"/>
</dbReference>
<reference evidence="19 20" key="1">
    <citation type="journal article" date="2014" name="Nat. Commun.">
        <title>Molecular traces of alternative social organization in a termite genome.</title>
        <authorList>
            <person name="Terrapon N."/>
            <person name="Li C."/>
            <person name="Robertson H.M."/>
            <person name="Ji L."/>
            <person name="Meng X."/>
            <person name="Booth W."/>
            <person name="Chen Z."/>
            <person name="Childers C.P."/>
            <person name="Glastad K.M."/>
            <person name="Gokhale K."/>
            <person name="Gowin J."/>
            <person name="Gronenberg W."/>
            <person name="Hermansen R.A."/>
            <person name="Hu H."/>
            <person name="Hunt B.G."/>
            <person name="Huylmans A.K."/>
            <person name="Khalil S.M."/>
            <person name="Mitchell R.D."/>
            <person name="Munoz-Torres M.C."/>
            <person name="Mustard J.A."/>
            <person name="Pan H."/>
            <person name="Reese J.T."/>
            <person name="Scharf M.E."/>
            <person name="Sun F."/>
            <person name="Vogel H."/>
            <person name="Xiao J."/>
            <person name="Yang W."/>
            <person name="Yang Z."/>
            <person name="Yang Z."/>
            <person name="Zhou J."/>
            <person name="Zhu J."/>
            <person name="Brent C.S."/>
            <person name="Elsik C.G."/>
            <person name="Goodisman M.A."/>
            <person name="Liberles D.A."/>
            <person name="Roe R.M."/>
            <person name="Vargo E.L."/>
            <person name="Vilcinskas A."/>
            <person name="Wang J."/>
            <person name="Bornberg-Bauer E."/>
            <person name="Korb J."/>
            <person name="Zhang G."/>
            <person name="Liebig J."/>
        </authorList>
    </citation>
    <scope>NUCLEOTIDE SEQUENCE [LARGE SCALE GENOMIC DNA]</scope>
    <source>
        <tissue evidence="19">Whole organism</tissue>
    </source>
</reference>
<evidence type="ECO:0000259" key="18">
    <source>
        <dbReference type="PROSITE" id="PS50089"/>
    </source>
</evidence>
<dbReference type="InterPro" id="IPR039795">
    <property type="entry name" value="LTN1/Rkr1"/>
</dbReference>
<dbReference type="InterPro" id="IPR013083">
    <property type="entry name" value="Znf_RING/FYVE/PHD"/>
</dbReference>
<comment type="catalytic activity">
    <reaction evidence="1 16">
        <text>S-ubiquitinyl-[E2 ubiquitin-conjugating enzyme]-L-cysteine + [acceptor protein]-L-lysine = [E2 ubiquitin-conjugating enzyme]-L-cysteine + N(6)-ubiquitinyl-[acceptor protein]-L-lysine.</text>
        <dbReference type="EC" id="2.3.2.27"/>
    </reaction>
</comment>
<dbReference type="SMART" id="SM00744">
    <property type="entry name" value="RINGv"/>
    <property type="match status" value="1"/>
</dbReference>
<evidence type="ECO:0000256" key="6">
    <source>
        <dbReference type="ARBA" id="ARBA00017157"/>
    </source>
</evidence>
<dbReference type="GO" id="GO:0072344">
    <property type="term" value="P:rescue of stalled ribosome"/>
    <property type="evidence" value="ECO:0007669"/>
    <property type="project" value="UniProtKB-UniRule"/>
</dbReference>
<dbReference type="InParanoid" id="A0A067R777"/>
<dbReference type="PANTHER" id="PTHR12389">
    <property type="entry name" value="ZINC FINGER PROTEIN 294"/>
    <property type="match status" value="1"/>
</dbReference>
<dbReference type="InterPro" id="IPR011016">
    <property type="entry name" value="Znf_RING-CH"/>
</dbReference>
<evidence type="ECO:0000256" key="5">
    <source>
        <dbReference type="ARBA" id="ARBA00012483"/>
    </source>
</evidence>
<dbReference type="Proteomes" id="UP000027135">
    <property type="component" value="Unassembled WGS sequence"/>
</dbReference>
<dbReference type="EMBL" id="KK852898">
    <property type="protein sequence ID" value="KDR14154.1"/>
    <property type="molecule type" value="Genomic_DNA"/>
</dbReference>
<evidence type="ECO:0000256" key="9">
    <source>
        <dbReference type="ARBA" id="ARBA00022723"/>
    </source>
</evidence>
<keyword evidence="11 15" id="KW-0863">Zinc-finger</keyword>
<organism evidence="19 20">
    <name type="scientific">Zootermopsis nevadensis</name>
    <name type="common">Dampwood termite</name>
    <dbReference type="NCBI Taxonomy" id="136037"/>
    <lineage>
        <taxon>Eukaryota</taxon>
        <taxon>Metazoa</taxon>
        <taxon>Ecdysozoa</taxon>
        <taxon>Arthropoda</taxon>
        <taxon>Hexapoda</taxon>
        <taxon>Insecta</taxon>
        <taxon>Pterygota</taxon>
        <taxon>Neoptera</taxon>
        <taxon>Polyneoptera</taxon>
        <taxon>Dictyoptera</taxon>
        <taxon>Blattodea</taxon>
        <taxon>Blattoidea</taxon>
        <taxon>Termitoidae</taxon>
        <taxon>Termopsidae</taxon>
        <taxon>Zootermopsis</taxon>
    </lineage>
</organism>
<dbReference type="FunCoup" id="A0A067R777">
    <property type="interactions" value="1852"/>
</dbReference>
<dbReference type="EC" id="2.3.2.27" evidence="5 16"/>
<evidence type="ECO:0000256" key="17">
    <source>
        <dbReference type="SAM" id="MobiDB-lite"/>
    </source>
</evidence>
<evidence type="ECO:0000313" key="20">
    <source>
        <dbReference type="Proteomes" id="UP000027135"/>
    </source>
</evidence>
<dbReference type="InterPro" id="IPR054477">
    <property type="entry name" value="LTN1_E3_ligase_6th"/>
</dbReference>
<dbReference type="GO" id="GO:0061630">
    <property type="term" value="F:ubiquitin protein ligase activity"/>
    <property type="evidence" value="ECO:0007669"/>
    <property type="project" value="UniProtKB-UniRule"/>
</dbReference>
<keyword evidence="10" id="KW-0677">Repeat</keyword>
<evidence type="ECO:0000256" key="8">
    <source>
        <dbReference type="ARBA" id="ARBA00022679"/>
    </source>
</evidence>
<dbReference type="Pfam" id="PF22958">
    <property type="entry name" value="Ltn1_1st"/>
    <property type="match status" value="1"/>
</dbReference>
<dbReference type="FunFam" id="3.30.40.10:FF:000038">
    <property type="entry name" value="E3 ubiquitin-protein ligase listerin"/>
    <property type="match status" value="1"/>
</dbReference>
<dbReference type="OrthoDB" id="6108at2759"/>
<protein>
    <recommendedName>
        <fullName evidence="6 16">E3 ubiquitin-protein ligase listerin</fullName>
        <ecNumber evidence="5 16">2.3.2.27</ecNumber>
    </recommendedName>
    <alternativeName>
        <fullName evidence="14 16">RING-type E3 ubiquitin transferase listerin</fullName>
    </alternativeName>
</protein>
<evidence type="ECO:0000256" key="4">
    <source>
        <dbReference type="ARBA" id="ARBA00007997"/>
    </source>
</evidence>
<dbReference type="Pfam" id="PF23009">
    <property type="entry name" value="UBC_like"/>
    <property type="match status" value="1"/>
</dbReference>
<dbReference type="OMA" id="IYGSHWE"/>
<evidence type="ECO:0000256" key="13">
    <source>
        <dbReference type="ARBA" id="ARBA00022833"/>
    </source>
</evidence>
<dbReference type="InterPro" id="IPR011989">
    <property type="entry name" value="ARM-like"/>
</dbReference>
<evidence type="ECO:0000256" key="10">
    <source>
        <dbReference type="ARBA" id="ARBA00022737"/>
    </source>
</evidence>
<evidence type="ECO:0000256" key="15">
    <source>
        <dbReference type="PROSITE-ProRule" id="PRU00175"/>
    </source>
</evidence>
<comment type="subunit">
    <text evidence="16">Component of the ribosome quality control complex (RQC).</text>
</comment>
<evidence type="ECO:0000256" key="7">
    <source>
        <dbReference type="ARBA" id="ARBA00022490"/>
    </source>
</evidence>
<dbReference type="InterPro" id="IPR054478">
    <property type="entry name" value="LTN1_UBC"/>
</dbReference>
<name>A0A067R777_ZOONE</name>
<feature type="compositionally biased region" description="Polar residues" evidence="17">
    <location>
        <begin position="10"/>
        <end position="22"/>
    </location>
</feature>
<dbReference type="GO" id="GO:0043023">
    <property type="term" value="F:ribosomal large subunit binding"/>
    <property type="evidence" value="ECO:0007669"/>
    <property type="project" value="TreeGrafter"/>
</dbReference>
<dbReference type="SUPFAM" id="SSF57850">
    <property type="entry name" value="RING/U-box"/>
    <property type="match status" value="1"/>
</dbReference>
<comment type="pathway">
    <text evidence="3 16">Protein modification; protein ubiquitination.</text>
</comment>
<proteinExistence type="inferred from homology"/>
<evidence type="ECO:0000256" key="3">
    <source>
        <dbReference type="ARBA" id="ARBA00004906"/>
    </source>
</evidence>